<comment type="caution">
    <text evidence="2">The sequence shown here is derived from an EMBL/GenBank/DDBJ whole genome shotgun (WGS) entry which is preliminary data.</text>
</comment>
<accession>A8P9X4</accession>
<evidence type="ECO:0000256" key="1">
    <source>
        <dbReference type="SAM" id="MobiDB-lite"/>
    </source>
</evidence>
<evidence type="ECO:0000313" key="2">
    <source>
        <dbReference type="EMBL" id="EAU82010.1"/>
    </source>
</evidence>
<feature type="region of interest" description="Disordered" evidence="1">
    <location>
        <begin position="1"/>
        <end position="135"/>
    </location>
</feature>
<dbReference type="Proteomes" id="UP000001861">
    <property type="component" value="Unassembled WGS sequence"/>
</dbReference>
<gene>
    <name evidence="2" type="ORF">CC1G_09196</name>
</gene>
<evidence type="ECO:0000313" key="3">
    <source>
        <dbReference type="Proteomes" id="UP000001861"/>
    </source>
</evidence>
<reference evidence="2 3" key="1">
    <citation type="journal article" date="2010" name="Proc. Natl. Acad. Sci. U.S.A.">
        <title>Insights into evolution of multicellular fungi from the assembled chromosomes of the mushroom Coprinopsis cinerea (Coprinus cinereus).</title>
        <authorList>
            <person name="Stajich J.E."/>
            <person name="Wilke S.K."/>
            <person name="Ahren D."/>
            <person name="Au C.H."/>
            <person name="Birren B.W."/>
            <person name="Borodovsky M."/>
            <person name="Burns C."/>
            <person name="Canback B."/>
            <person name="Casselton L.A."/>
            <person name="Cheng C.K."/>
            <person name="Deng J."/>
            <person name="Dietrich F.S."/>
            <person name="Fargo D.C."/>
            <person name="Farman M.L."/>
            <person name="Gathman A.C."/>
            <person name="Goldberg J."/>
            <person name="Guigo R."/>
            <person name="Hoegger P.J."/>
            <person name="Hooker J.B."/>
            <person name="Huggins A."/>
            <person name="James T.Y."/>
            <person name="Kamada T."/>
            <person name="Kilaru S."/>
            <person name="Kodira C."/>
            <person name="Kues U."/>
            <person name="Kupfer D."/>
            <person name="Kwan H.S."/>
            <person name="Lomsadze A."/>
            <person name="Li W."/>
            <person name="Lilly W.W."/>
            <person name="Ma L.J."/>
            <person name="Mackey A.J."/>
            <person name="Manning G."/>
            <person name="Martin F."/>
            <person name="Muraguchi H."/>
            <person name="Natvig D.O."/>
            <person name="Palmerini H."/>
            <person name="Ramesh M.A."/>
            <person name="Rehmeyer C.J."/>
            <person name="Roe B.A."/>
            <person name="Shenoy N."/>
            <person name="Stanke M."/>
            <person name="Ter-Hovhannisyan V."/>
            <person name="Tunlid A."/>
            <person name="Velagapudi R."/>
            <person name="Vision T.J."/>
            <person name="Zeng Q."/>
            <person name="Zolan M.E."/>
            <person name="Pukkila P.J."/>
        </authorList>
    </citation>
    <scope>NUCLEOTIDE SEQUENCE [LARGE SCALE GENOMIC DNA]</scope>
    <source>
        <strain evidence="3">Okayama-7 / 130 / ATCC MYA-4618 / FGSC 9003</strain>
    </source>
</reference>
<proteinExistence type="predicted"/>
<dbReference type="InParanoid" id="A8P9X4"/>
<protein>
    <submittedName>
        <fullName evidence="2">Uncharacterized protein</fullName>
    </submittedName>
</protein>
<feature type="compositionally biased region" description="Polar residues" evidence="1">
    <location>
        <begin position="93"/>
        <end position="116"/>
    </location>
</feature>
<dbReference type="KEGG" id="cci:CC1G_09196"/>
<sequence>MHVQFSVRTADKRDGSNFSMTYCSSSPSPPRLKSLLSKPPPITNRPVASESSKPKLAKITIPERNPALPPPYAKRPMPFSSGCPRPIFRTHIEQIQLSPKTDTAPQTSLNTSSIATLPTRPLPKEPQGEPTPDLGLGTVKFVGNVKVFQVDVRPLNVVPKKQRSGSAEP</sequence>
<keyword evidence="3" id="KW-1185">Reference proteome</keyword>
<organism evidence="2 3">
    <name type="scientific">Coprinopsis cinerea (strain Okayama-7 / 130 / ATCC MYA-4618 / FGSC 9003)</name>
    <name type="common">Inky cap fungus</name>
    <name type="synonym">Hormographiella aspergillata</name>
    <dbReference type="NCBI Taxonomy" id="240176"/>
    <lineage>
        <taxon>Eukaryota</taxon>
        <taxon>Fungi</taxon>
        <taxon>Dikarya</taxon>
        <taxon>Basidiomycota</taxon>
        <taxon>Agaricomycotina</taxon>
        <taxon>Agaricomycetes</taxon>
        <taxon>Agaricomycetidae</taxon>
        <taxon>Agaricales</taxon>
        <taxon>Agaricineae</taxon>
        <taxon>Psathyrellaceae</taxon>
        <taxon>Coprinopsis</taxon>
    </lineage>
</organism>
<dbReference type="GeneID" id="6016483"/>
<dbReference type="EMBL" id="AACS02000002">
    <property type="protein sequence ID" value="EAU82010.1"/>
    <property type="molecule type" value="Genomic_DNA"/>
</dbReference>
<dbReference type="RefSeq" id="XP_001839862.1">
    <property type="nucleotide sequence ID" value="XM_001839810.1"/>
</dbReference>
<name>A8P9X4_COPC7</name>
<dbReference type="AlphaFoldDB" id="A8P9X4"/>
<dbReference type="VEuPathDB" id="FungiDB:CC1G_09196"/>